<sequence>MTSLVYVYSLLPIEVAVVFHLLNDISIFGGCTARVVVVVVDVDDDDDCDCGGNGGEGVNVLIDGMCGILCTIDGNLVLSRGDTLIACDAIVAAFAADDVIGVDDGFCVEDVVDGDSCDVGAKGAKGAGGAGIRYDRCDRCIDAGDVVGNCC</sequence>
<proteinExistence type="predicted"/>
<accession>A5E3S1</accession>
<gene>
    <name evidence="1" type="ORF">LELG_04259</name>
</gene>
<protein>
    <submittedName>
        <fullName evidence="1">Uncharacterized protein</fullName>
    </submittedName>
</protein>
<dbReference type="VEuPathDB" id="FungiDB:LELG_04259"/>
<dbReference type="HOGENOM" id="CLU_1731815_0_0_1"/>
<name>A5E3S1_LODEL</name>
<evidence type="ECO:0000313" key="2">
    <source>
        <dbReference type="Proteomes" id="UP000001996"/>
    </source>
</evidence>
<dbReference type="InParanoid" id="A5E3S1"/>
<dbReference type="EMBL" id="CH981529">
    <property type="protein sequence ID" value="EDK46078.1"/>
    <property type="molecule type" value="Genomic_DNA"/>
</dbReference>
<dbReference type="AlphaFoldDB" id="A5E3S1"/>
<keyword evidence="2" id="KW-1185">Reference proteome</keyword>
<dbReference type="Proteomes" id="UP000001996">
    <property type="component" value="Unassembled WGS sequence"/>
</dbReference>
<evidence type="ECO:0000313" key="1">
    <source>
        <dbReference type="EMBL" id="EDK46078.1"/>
    </source>
</evidence>
<reference evidence="1 2" key="1">
    <citation type="journal article" date="2009" name="Nature">
        <title>Evolution of pathogenicity and sexual reproduction in eight Candida genomes.</title>
        <authorList>
            <person name="Butler G."/>
            <person name="Rasmussen M.D."/>
            <person name="Lin M.F."/>
            <person name="Santos M.A."/>
            <person name="Sakthikumar S."/>
            <person name="Munro C.A."/>
            <person name="Rheinbay E."/>
            <person name="Grabherr M."/>
            <person name="Forche A."/>
            <person name="Reedy J.L."/>
            <person name="Agrafioti I."/>
            <person name="Arnaud M.B."/>
            <person name="Bates S."/>
            <person name="Brown A.J."/>
            <person name="Brunke S."/>
            <person name="Costanzo M.C."/>
            <person name="Fitzpatrick D.A."/>
            <person name="de Groot P.W."/>
            <person name="Harris D."/>
            <person name="Hoyer L.L."/>
            <person name="Hube B."/>
            <person name="Klis F.M."/>
            <person name="Kodira C."/>
            <person name="Lennard N."/>
            <person name="Logue M.E."/>
            <person name="Martin R."/>
            <person name="Neiman A.M."/>
            <person name="Nikolaou E."/>
            <person name="Quail M.A."/>
            <person name="Quinn J."/>
            <person name="Santos M.C."/>
            <person name="Schmitzberger F.F."/>
            <person name="Sherlock G."/>
            <person name="Shah P."/>
            <person name="Silverstein K.A."/>
            <person name="Skrzypek M.S."/>
            <person name="Soll D."/>
            <person name="Staggs R."/>
            <person name="Stansfield I."/>
            <person name="Stumpf M.P."/>
            <person name="Sudbery P.E."/>
            <person name="Srikantha T."/>
            <person name="Zeng Q."/>
            <person name="Berman J."/>
            <person name="Berriman M."/>
            <person name="Heitman J."/>
            <person name="Gow N.A."/>
            <person name="Lorenz M.C."/>
            <person name="Birren B.W."/>
            <person name="Kellis M."/>
            <person name="Cuomo C.A."/>
        </authorList>
    </citation>
    <scope>NUCLEOTIDE SEQUENCE [LARGE SCALE GENOMIC DNA]</scope>
    <source>
        <strain evidence="2">ATCC 11503 / BCRC 21390 / CBS 2605 / JCM 1781 / NBRC 1676 / NRRL YB-4239</strain>
    </source>
</reference>
<organism evidence="1 2">
    <name type="scientific">Lodderomyces elongisporus (strain ATCC 11503 / CBS 2605 / JCM 1781 / NBRC 1676 / NRRL YB-4239)</name>
    <name type="common">Yeast</name>
    <name type="synonym">Saccharomyces elongisporus</name>
    <dbReference type="NCBI Taxonomy" id="379508"/>
    <lineage>
        <taxon>Eukaryota</taxon>
        <taxon>Fungi</taxon>
        <taxon>Dikarya</taxon>
        <taxon>Ascomycota</taxon>
        <taxon>Saccharomycotina</taxon>
        <taxon>Pichiomycetes</taxon>
        <taxon>Debaryomycetaceae</taxon>
        <taxon>Candida/Lodderomyces clade</taxon>
        <taxon>Lodderomyces</taxon>
    </lineage>
</organism>